<dbReference type="Proteomes" id="UP000275436">
    <property type="component" value="Unassembled WGS sequence"/>
</dbReference>
<name>A0A3M9X651_9HYPH</name>
<gene>
    <name evidence="1" type="ORF">DNR46_24900</name>
</gene>
<organism evidence="1 2">
    <name type="scientific">Mesorhizobium japonicum</name>
    <dbReference type="NCBI Taxonomy" id="2066070"/>
    <lineage>
        <taxon>Bacteria</taxon>
        <taxon>Pseudomonadati</taxon>
        <taxon>Pseudomonadota</taxon>
        <taxon>Alphaproteobacteria</taxon>
        <taxon>Hyphomicrobiales</taxon>
        <taxon>Phyllobacteriaceae</taxon>
        <taxon>Mesorhizobium</taxon>
    </lineage>
</organism>
<dbReference type="AlphaFoldDB" id="A0A3M9X651"/>
<evidence type="ECO:0000313" key="2">
    <source>
        <dbReference type="Proteomes" id="UP000275436"/>
    </source>
</evidence>
<dbReference type="EMBL" id="QKOD01000007">
    <property type="protein sequence ID" value="RNJ43182.1"/>
    <property type="molecule type" value="Genomic_DNA"/>
</dbReference>
<sequence>MTLTLFVGSTGPAEATCTGPSGGVETCAGSGTQSDISYTAPGVTTLNVNTLTIDPSRISLTGSGANPAPATEVQHYTCSTGNAADCVITPEKPAQNGNPAVAESCAAASGAPAGTSCVAPPVKAAGGPSGNSGPTLVVNYNQPTANTNTPNSGAVIATGTIGVLGASNGSRGGNGSNGYVFSDGGDGANGADGGIVTVNVDGAVKTSNNCVLPTACPNAGIVASSVGGDGGDGGDAKGISGDAGDGGLGGSGGNATVNFNSGSVETQGNYSAGIAAISQGGHGGNGGGGGGLVFNPGGGSPAGAGGNANVFTGVGTTITTMASIRTA</sequence>
<reference evidence="1 2" key="1">
    <citation type="journal article" date="2018" name="Mol. Plant Microbe Interact.">
        <title>Taxonomically Different Co-Microsymbionts of a Relict Legume, Oxytropis popoviana, Have Complementary Sets of Symbiotic Genes and Together Increase the Efficiency of Plant Nodulation.</title>
        <authorList>
            <person name="Safronova V."/>
            <person name="Belimov A."/>
            <person name="Sazanova A."/>
            <person name="Chirak E."/>
            <person name="Verkhozina A."/>
            <person name="Kuznetsova I."/>
            <person name="Andronov E."/>
            <person name="Puhalsky J."/>
            <person name="Tikhonovich I."/>
        </authorList>
    </citation>
    <scope>NUCLEOTIDE SEQUENCE [LARGE SCALE GENOMIC DNA]</scope>
    <source>
        <strain evidence="1 2">Opo-235</strain>
    </source>
</reference>
<accession>A0A3M9X651</accession>
<protein>
    <submittedName>
        <fullName evidence="1">Uncharacterized protein</fullName>
    </submittedName>
</protein>
<comment type="caution">
    <text evidence="1">The sequence shown here is derived from an EMBL/GenBank/DDBJ whole genome shotgun (WGS) entry which is preliminary data.</text>
</comment>
<proteinExistence type="predicted"/>
<evidence type="ECO:0000313" key="1">
    <source>
        <dbReference type="EMBL" id="RNJ43182.1"/>
    </source>
</evidence>
<dbReference type="RefSeq" id="WP_123169199.1">
    <property type="nucleotide sequence ID" value="NZ_QKOD01000007.1"/>
</dbReference>